<reference evidence="2 3" key="1">
    <citation type="submission" date="2024-04" db="EMBL/GenBank/DDBJ databases">
        <title>Symmetric and asymmetric DNA N6-adenine methylation regulates different biological responses in Mucorales.</title>
        <authorList>
            <consortium name="Lawrence Berkeley National Laboratory"/>
            <person name="Lax C."/>
            <person name="Mondo S.J."/>
            <person name="Osorio-Concepcion M."/>
            <person name="Muszewska A."/>
            <person name="Corrochano-Luque M."/>
            <person name="Gutierrez G."/>
            <person name="Riley R."/>
            <person name="Lipzen A."/>
            <person name="Guo J."/>
            <person name="Hundley H."/>
            <person name="Amirebrahimi M."/>
            <person name="Ng V."/>
            <person name="Lorenzo-Gutierrez D."/>
            <person name="Binder U."/>
            <person name="Yang J."/>
            <person name="Song Y."/>
            <person name="Canovas D."/>
            <person name="Navarro E."/>
            <person name="Freitag M."/>
            <person name="Gabaldon T."/>
            <person name="Grigoriev I.V."/>
            <person name="Corrochano L.M."/>
            <person name="Nicolas F.E."/>
            <person name="Garre V."/>
        </authorList>
    </citation>
    <scope>NUCLEOTIDE SEQUENCE [LARGE SCALE GENOMIC DNA]</scope>
    <source>
        <strain evidence="2 3">L51</strain>
    </source>
</reference>
<feature type="compositionally biased region" description="Polar residues" evidence="1">
    <location>
        <begin position="101"/>
        <end position="123"/>
    </location>
</feature>
<proteinExistence type="predicted"/>
<evidence type="ECO:0000313" key="3">
    <source>
        <dbReference type="Proteomes" id="UP001448207"/>
    </source>
</evidence>
<comment type="caution">
    <text evidence="2">The sequence shown here is derived from an EMBL/GenBank/DDBJ whole genome shotgun (WGS) entry which is preliminary data.</text>
</comment>
<dbReference type="EMBL" id="JBCLYO010000002">
    <property type="protein sequence ID" value="KAL0092584.1"/>
    <property type="molecule type" value="Genomic_DNA"/>
</dbReference>
<accession>A0ABR3BAC9</accession>
<name>A0ABR3BAC9_PHYBL</name>
<feature type="compositionally biased region" description="Polar residues" evidence="1">
    <location>
        <begin position="159"/>
        <end position="174"/>
    </location>
</feature>
<protein>
    <submittedName>
        <fullName evidence="2">Uncharacterized protein</fullName>
    </submittedName>
</protein>
<evidence type="ECO:0000256" key="1">
    <source>
        <dbReference type="SAM" id="MobiDB-lite"/>
    </source>
</evidence>
<keyword evidence="3" id="KW-1185">Reference proteome</keyword>
<feature type="region of interest" description="Disordered" evidence="1">
    <location>
        <begin position="139"/>
        <end position="201"/>
    </location>
</feature>
<feature type="region of interest" description="Disordered" evidence="1">
    <location>
        <begin position="96"/>
        <end position="123"/>
    </location>
</feature>
<sequence length="201" mass="21932">MIYKQQEEKKSTAFIIINSSSIRMASKDPLVRPVHCSLSSCVTNDSTDSFSVSTPLDASPTAPHSSPFSIITVVSTDEFSSSPYIPSIVAGVSRHRRNTNDNRSTQTVDPINPSTTLTTQSHSNQDALMIPNPEFEYANNASTSLSPFPSSSRPIPTTQDNPMWTRSVTDTYSKSECEDQMMEPVSNQPTQSLNSESNSCG</sequence>
<organism evidence="2 3">
    <name type="scientific">Phycomyces blakesleeanus</name>
    <dbReference type="NCBI Taxonomy" id="4837"/>
    <lineage>
        <taxon>Eukaryota</taxon>
        <taxon>Fungi</taxon>
        <taxon>Fungi incertae sedis</taxon>
        <taxon>Mucoromycota</taxon>
        <taxon>Mucoromycotina</taxon>
        <taxon>Mucoromycetes</taxon>
        <taxon>Mucorales</taxon>
        <taxon>Phycomycetaceae</taxon>
        <taxon>Phycomyces</taxon>
    </lineage>
</organism>
<feature type="compositionally biased region" description="Low complexity" evidence="1">
    <location>
        <begin position="142"/>
        <end position="158"/>
    </location>
</feature>
<evidence type="ECO:0000313" key="2">
    <source>
        <dbReference type="EMBL" id="KAL0092584.1"/>
    </source>
</evidence>
<dbReference type="Proteomes" id="UP001448207">
    <property type="component" value="Unassembled WGS sequence"/>
</dbReference>
<gene>
    <name evidence="2" type="ORF">J3Q64DRAFT_1222587</name>
</gene>
<feature type="compositionally biased region" description="Polar residues" evidence="1">
    <location>
        <begin position="185"/>
        <end position="201"/>
    </location>
</feature>